<evidence type="ECO:0000256" key="5">
    <source>
        <dbReference type="HAMAP-Rule" id="MF_00270"/>
    </source>
</evidence>
<dbReference type="HAMAP" id="MF_00270">
    <property type="entry name" value="Ribosomal_bS18"/>
    <property type="match status" value="1"/>
</dbReference>
<evidence type="ECO:0000256" key="3">
    <source>
        <dbReference type="ARBA" id="ARBA00023274"/>
    </source>
</evidence>
<dbReference type="InterPro" id="IPR001648">
    <property type="entry name" value="Ribosomal_bS18"/>
</dbReference>
<dbReference type="OrthoDB" id="9812008at2"/>
<evidence type="ECO:0000256" key="4">
    <source>
        <dbReference type="ARBA" id="ARBA00035141"/>
    </source>
</evidence>
<proteinExistence type="inferred from homology"/>
<dbReference type="RefSeq" id="WP_011942298.1">
    <property type="nucleotide sequence ID" value="NC_015186.1"/>
</dbReference>
<dbReference type="PANTHER" id="PTHR13479:SF40">
    <property type="entry name" value="SMALL RIBOSOMAL SUBUNIT PROTEIN BS18M"/>
    <property type="match status" value="1"/>
</dbReference>
<dbReference type="GO" id="GO:0003735">
    <property type="term" value="F:structural constituent of ribosome"/>
    <property type="evidence" value="ECO:0007669"/>
    <property type="project" value="InterPro"/>
</dbReference>
<sequence length="95" mass="10713">MSDSIETAPVNTPAARRTAVGARRPFYRRRKACPFSGPNAPKIDYKDVRLLSRFLSERGKIVPSRITAVSAKKQRELARAIKRARFLALLPYVVD</sequence>
<dbReference type="GO" id="GO:0006412">
    <property type="term" value="P:translation"/>
    <property type="evidence" value="ECO:0007669"/>
    <property type="project" value="UniProtKB-UniRule"/>
</dbReference>
<evidence type="ECO:0000313" key="7">
    <source>
        <dbReference type="EMBL" id="BAJ80903.1"/>
    </source>
</evidence>
<dbReference type="AlphaFoldDB" id="F0IYP3"/>
<dbReference type="PANTHER" id="PTHR13479">
    <property type="entry name" value="30S RIBOSOMAL PROTEIN S18"/>
    <property type="match status" value="1"/>
</dbReference>
<comment type="similarity">
    <text evidence="1 5 6">Belongs to the bacterial ribosomal protein bS18 family.</text>
</comment>
<dbReference type="SMR" id="F0IYP3"/>
<reference evidence="7 8" key="1">
    <citation type="submission" date="2010-12" db="EMBL/GenBank/DDBJ databases">
        <title>Whole genome sequence of Acidiphilium multivorum AIU301.</title>
        <authorList>
            <person name="Narita-Yamada S."/>
            <person name="Nakamura S."/>
            <person name="Ito N."/>
            <person name="Takarada H."/>
            <person name="Katano Y."/>
            <person name="Nakazawa H."/>
            <person name="Hosoyama A."/>
            <person name="Yamada R."/>
            <person name="Fujita N."/>
        </authorList>
    </citation>
    <scope>NUCLEOTIDE SEQUENCE [LARGE SCALE GENOMIC DNA]</scope>
    <source>
        <strain evidence="8">DSM 11245 / JCM 8867 / AIU301</strain>
    </source>
</reference>
<dbReference type="EMBL" id="AP012035">
    <property type="protein sequence ID" value="BAJ80903.1"/>
    <property type="molecule type" value="Genomic_DNA"/>
</dbReference>
<evidence type="ECO:0000256" key="1">
    <source>
        <dbReference type="ARBA" id="ARBA00005589"/>
    </source>
</evidence>
<dbReference type="GO" id="GO:0022627">
    <property type="term" value="C:cytosolic small ribosomal subunit"/>
    <property type="evidence" value="ECO:0007669"/>
    <property type="project" value="TreeGrafter"/>
</dbReference>
<dbReference type="KEGG" id="amv:ACMV_15560"/>
<name>F0IYP3_ACIMA</name>
<dbReference type="NCBIfam" id="TIGR00165">
    <property type="entry name" value="S18"/>
    <property type="match status" value="1"/>
</dbReference>
<evidence type="ECO:0000256" key="6">
    <source>
        <dbReference type="RuleBase" id="RU003910"/>
    </source>
</evidence>
<dbReference type="Gene3D" id="4.10.640.10">
    <property type="entry name" value="Ribosomal protein S18"/>
    <property type="match status" value="1"/>
</dbReference>
<protein>
    <recommendedName>
        <fullName evidence="4 5">Small ribosomal subunit protein bS18</fullName>
    </recommendedName>
</protein>
<dbReference type="PROSITE" id="PS00057">
    <property type="entry name" value="RIBOSOMAL_S18"/>
    <property type="match status" value="1"/>
</dbReference>
<keyword evidence="5" id="KW-0694">RNA-binding</keyword>
<dbReference type="PRINTS" id="PR00974">
    <property type="entry name" value="RIBOSOMALS18"/>
</dbReference>
<keyword evidence="2 5" id="KW-0689">Ribosomal protein</keyword>
<dbReference type="SUPFAM" id="SSF46911">
    <property type="entry name" value="Ribosomal protein S18"/>
    <property type="match status" value="1"/>
</dbReference>
<evidence type="ECO:0000256" key="2">
    <source>
        <dbReference type="ARBA" id="ARBA00022980"/>
    </source>
</evidence>
<keyword evidence="5" id="KW-0699">rRNA-binding</keyword>
<dbReference type="InterPro" id="IPR036870">
    <property type="entry name" value="Ribosomal_bS18_sf"/>
</dbReference>
<dbReference type="HOGENOM" id="CLU_148710_2_1_5"/>
<organism evidence="7 8">
    <name type="scientific">Acidiphilium multivorum (strain DSM 11245 / JCM 8867 / NBRC 100883 / AIU 301)</name>
    <dbReference type="NCBI Taxonomy" id="926570"/>
    <lineage>
        <taxon>Bacteria</taxon>
        <taxon>Pseudomonadati</taxon>
        <taxon>Pseudomonadota</taxon>
        <taxon>Alphaproteobacteria</taxon>
        <taxon>Acetobacterales</taxon>
        <taxon>Acidocellaceae</taxon>
        <taxon>Acidiphilium</taxon>
    </lineage>
</organism>
<keyword evidence="3 5" id="KW-0687">Ribonucleoprotein</keyword>
<dbReference type="GO" id="GO:0070181">
    <property type="term" value="F:small ribosomal subunit rRNA binding"/>
    <property type="evidence" value="ECO:0007669"/>
    <property type="project" value="TreeGrafter"/>
</dbReference>
<dbReference type="InterPro" id="IPR018275">
    <property type="entry name" value="Ribosomal_bS18_CS"/>
</dbReference>
<dbReference type="Pfam" id="PF01084">
    <property type="entry name" value="Ribosomal_S18"/>
    <property type="match status" value="1"/>
</dbReference>
<accession>F0IYP3</accession>
<comment type="function">
    <text evidence="5">Binds as a heterodimer with protein bS6 to the central domain of the 16S rRNA, where it helps stabilize the platform of the 30S subunit.</text>
</comment>
<comment type="subunit">
    <text evidence="5">Part of the 30S ribosomal subunit. Forms a tight heterodimer with protein bS6.</text>
</comment>
<keyword evidence="8" id="KW-1185">Reference proteome</keyword>
<dbReference type="Proteomes" id="UP000007100">
    <property type="component" value="Chromosome"/>
</dbReference>
<gene>
    <name evidence="5 7" type="primary">rpsR</name>
    <name evidence="7" type="ordered locus">ACMV_15560</name>
</gene>
<evidence type="ECO:0000313" key="8">
    <source>
        <dbReference type="Proteomes" id="UP000007100"/>
    </source>
</evidence>